<dbReference type="Gene3D" id="2.30.30.30">
    <property type="match status" value="1"/>
</dbReference>
<dbReference type="InterPro" id="IPR002784">
    <property type="entry name" value="Ribosomal_eL14_dom"/>
</dbReference>
<comment type="caution">
    <text evidence="9">The sequence shown here is derived from an EMBL/GenBank/DDBJ whole genome shotgun (WGS) entry which is preliminary data.</text>
</comment>
<dbReference type="InterPro" id="IPR019153">
    <property type="entry name" value="DDRGK_dom-contain"/>
</dbReference>
<dbReference type="Pfam" id="PF01929">
    <property type="entry name" value="Ribosomal_L14e"/>
    <property type="match status" value="1"/>
</dbReference>
<feature type="domain" description="Large ribosomal subunit protein eL14" evidence="8">
    <location>
        <begin position="382"/>
        <end position="454"/>
    </location>
</feature>
<dbReference type="Proteomes" id="UP000824890">
    <property type="component" value="Unassembled WGS sequence"/>
</dbReference>
<dbReference type="Gene3D" id="1.10.10.10">
    <property type="entry name" value="Winged helix-like DNA-binding domain superfamily/Winged helix DNA-binding domain"/>
    <property type="match status" value="1"/>
</dbReference>
<protein>
    <recommendedName>
        <fullName evidence="8">Large ribosomal subunit protein eL14 domain-containing protein</fullName>
    </recommendedName>
</protein>
<evidence type="ECO:0000256" key="2">
    <source>
        <dbReference type="ARBA" id="ARBA00006592"/>
    </source>
</evidence>
<dbReference type="CDD" id="cd23702">
    <property type="entry name" value="eL14"/>
    <property type="match status" value="1"/>
</dbReference>
<evidence type="ECO:0000256" key="1">
    <source>
        <dbReference type="ARBA" id="ARBA00004167"/>
    </source>
</evidence>
<evidence type="ECO:0000256" key="6">
    <source>
        <dbReference type="SAM" id="MobiDB-lite"/>
    </source>
</evidence>
<dbReference type="SMART" id="SM01128">
    <property type="entry name" value="DDRGK"/>
    <property type="match status" value="1"/>
</dbReference>
<evidence type="ECO:0000313" key="9">
    <source>
        <dbReference type="EMBL" id="KAH0935640.1"/>
    </source>
</evidence>
<feature type="transmembrane region" description="Helical" evidence="7">
    <location>
        <begin position="6"/>
        <end position="23"/>
    </location>
</feature>
<evidence type="ECO:0000313" key="10">
    <source>
        <dbReference type="Proteomes" id="UP000824890"/>
    </source>
</evidence>
<feature type="compositionally biased region" description="Basic and acidic residues" evidence="6">
    <location>
        <begin position="107"/>
        <end position="163"/>
    </location>
</feature>
<feature type="compositionally biased region" description="Low complexity" evidence="6">
    <location>
        <begin position="65"/>
        <end position="76"/>
    </location>
</feature>
<dbReference type="PANTHER" id="PTHR48176:SF3">
    <property type="entry name" value="DDRGK DOMAIN-CONTAINING PROTEIN 1"/>
    <property type="match status" value="1"/>
</dbReference>
<feature type="region of interest" description="Disordered" evidence="6">
    <location>
        <begin position="29"/>
        <end position="163"/>
    </location>
</feature>
<evidence type="ECO:0000256" key="3">
    <source>
        <dbReference type="ARBA" id="ARBA00022692"/>
    </source>
</evidence>
<dbReference type="Pfam" id="PF09756">
    <property type="entry name" value="DDRGK"/>
    <property type="match status" value="1"/>
</dbReference>
<dbReference type="SUPFAM" id="SSF50104">
    <property type="entry name" value="Translation proteins SH3-like domain"/>
    <property type="match status" value="1"/>
</dbReference>
<dbReference type="InterPro" id="IPR008991">
    <property type="entry name" value="Translation_prot_SH3-like_sf"/>
</dbReference>
<keyword evidence="10" id="KW-1185">Reference proteome</keyword>
<dbReference type="PANTHER" id="PTHR48176">
    <property type="entry name" value="DDRGK DOMAIN-CONTAINING PROTEIN 1"/>
    <property type="match status" value="1"/>
</dbReference>
<comment type="similarity">
    <text evidence="2">Belongs to the eukaryotic ribosomal protein eL14 family.</text>
</comment>
<proteinExistence type="inferred from homology"/>
<keyword evidence="5 7" id="KW-0472">Membrane</keyword>
<evidence type="ECO:0000256" key="4">
    <source>
        <dbReference type="ARBA" id="ARBA00022989"/>
    </source>
</evidence>
<dbReference type="InterPro" id="IPR014722">
    <property type="entry name" value="Rib_uL2_dom2"/>
</dbReference>
<sequence length="471" mass="53740">MEEIFALIVSMILIAAVIPLFLWKRRVDSSRSREEDAAPPPQVQARENVGRGTGGGGRRMRRRPAASTGASSSSASNVQENISGSEDEEEDEAGGNQARASKKKEKKRQEREEQRQAEEAARESRSTKQDWYAEMRRKKDEEREAEERKLEEEEKARQAKEEEAAALEFDKWKGEFSVDAEGTTEEVEGGNQDLLSEFVEYIKKQKCVPLEDLAAEFHLRTQECINRIASLESIGRLSGVMDDRGKYIYISMEEMNAVADYIKRQGRVSISHLASKSNQFIDLEPKVQHDLTEEISGVVEEISMNHDYKEMLTTVFIHNGPLALDTLLRTFKLPPAKMVFKRYVEIGRVALVNYGKDHGKLVVIVDVVDQNRALVDAPDMERIQMNFKRLSLTDIVIEINRVPKKKALIEAMEKADVKNKWEKSSWGRKLIVQKRRASLNDFDRFKIMLAKIKKAGVVRQELAKLKKEITA</sequence>
<comment type="subcellular location">
    <subcellularLocation>
        <location evidence="1">Membrane</location>
        <topology evidence="1">Single-pass membrane protein</topology>
    </subcellularLocation>
</comment>
<evidence type="ECO:0000259" key="8">
    <source>
        <dbReference type="Pfam" id="PF01929"/>
    </source>
</evidence>
<evidence type="ECO:0000256" key="5">
    <source>
        <dbReference type="ARBA" id="ARBA00023136"/>
    </source>
</evidence>
<dbReference type="InterPro" id="IPR036388">
    <property type="entry name" value="WH-like_DNA-bd_sf"/>
</dbReference>
<name>A0ABQ8E1Z9_BRANA</name>
<evidence type="ECO:0000256" key="7">
    <source>
        <dbReference type="SAM" id="Phobius"/>
    </source>
</evidence>
<dbReference type="Gene3D" id="6.10.250.2270">
    <property type="match status" value="1"/>
</dbReference>
<dbReference type="EMBL" id="JAGKQM010000003">
    <property type="protein sequence ID" value="KAH0935640.1"/>
    <property type="molecule type" value="Genomic_DNA"/>
</dbReference>
<organism evidence="9 10">
    <name type="scientific">Brassica napus</name>
    <name type="common">Rape</name>
    <dbReference type="NCBI Taxonomy" id="3708"/>
    <lineage>
        <taxon>Eukaryota</taxon>
        <taxon>Viridiplantae</taxon>
        <taxon>Streptophyta</taxon>
        <taxon>Embryophyta</taxon>
        <taxon>Tracheophyta</taxon>
        <taxon>Spermatophyta</taxon>
        <taxon>Magnoliopsida</taxon>
        <taxon>eudicotyledons</taxon>
        <taxon>Gunneridae</taxon>
        <taxon>Pentapetalae</taxon>
        <taxon>rosids</taxon>
        <taxon>malvids</taxon>
        <taxon>Brassicales</taxon>
        <taxon>Brassicaceae</taxon>
        <taxon>Brassiceae</taxon>
        <taxon>Brassica</taxon>
    </lineage>
</organism>
<gene>
    <name evidence="9" type="ORF">HID58_012757</name>
</gene>
<accession>A0ABQ8E1Z9</accession>
<keyword evidence="4 7" id="KW-1133">Transmembrane helix</keyword>
<dbReference type="SUPFAM" id="SSF46785">
    <property type="entry name" value="Winged helix' DNA-binding domain"/>
    <property type="match status" value="1"/>
</dbReference>
<dbReference type="InterPro" id="IPR050899">
    <property type="entry name" value="DDRGK_domain-containing"/>
</dbReference>
<dbReference type="InterPro" id="IPR036390">
    <property type="entry name" value="WH_DNA-bd_sf"/>
</dbReference>
<keyword evidence="3 7" id="KW-0812">Transmembrane</keyword>
<reference evidence="9 10" key="1">
    <citation type="submission" date="2021-05" db="EMBL/GenBank/DDBJ databases">
        <title>Genome Assembly of Synthetic Allotetraploid Brassica napus Reveals Homoeologous Exchanges between Subgenomes.</title>
        <authorList>
            <person name="Davis J.T."/>
        </authorList>
    </citation>
    <scope>NUCLEOTIDE SEQUENCE [LARGE SCALE GENOMIC DNA]</scope>
    <source>
        <strain evidence="10">cv. Da-Ae</strain>
        <tissue evidence="9">Seedling</tissue>
    </source>
</reference>